<reference evidence="2" key="3">
    <citation type="submission" date="2025-09" db="UniProtKB">
        <authorList>
            <consortium name="Ensembl"/>
        </authorList>
    </citation>
    <scope>IDENTIFICATION</scope>
    <source>
        <strain evidence="2">Guanapo</strain>
    </source>
</reference>
<accession>A0A3P9PRR6</accession>
<feature type="region of interest" description="Disordered" evidence="1">
    <location>
        <begin position="36"/>
        <end position="102"/>
    </location>
</feature>
<name>A0A3P9PRR6_POERE</name>
<sequence>LSKTFTPFLIFKISTLGRTDMKYQVVETLASKTSEKMLSSSNCSSSQGHSALDMDESGSSTLNSSHFTDETTSASDIRVDIGRKQDNNDKAGTEQPYTYPDNPENIVELATKILQRFGLDKEDLENLLSYPEDLITVTNLPAILRHIYIMKVKKTSDSSNFPRVTSTTGFDRFSCSEGEQIHSVYQNVVFDGFLEETRSSQFVSVPGDREPGQAINDSMFKNDSIIHRKVINVVEIKKNQKSNQEYQKTRSYSDLNPVPPPSMRPTCPAYLPEPTGFNGLPPKAMMEDYTAATPRAFPHTCSLCSIVCVNIKVSLGRFF</sequence>
<feature type="compositionally biased region" description="Polar residues" evidence="1">
    <location>
        <begin position="57"/>
        <end position="75"/>
    </location>
</feature>
<evidence type="ECO:0000256" key="1">
    <source>
        <dbReference type="SAM" id="MobiDB-lite"/>
    </source>
</evidence>
<evidence type="ECO:0000313" key="2">
    <source>
        <dbReference type="Ensembl" id="ENSPREP00000024460.1"/>
    </source>
</evidence>
<keyword evidence="3" id="KW-1185">Reference proteome</keyword>
<reference evidence="2" key="2">
    <citation type="submission" date="2025-08" db="UniProtKB">
        <authorList>
            <consortium name="Ensembl"/>
        </authorList>
    </citation>
    <scope>IDENTIFICATION</scope>
    <source>
        <strain evidence="2">Guanapo</strain>
    </source>
</reference>
<proteinExistence type="predicted"/>
<dbReference type="Ensembl" id="ENSPRET00000024707.1">
    <property type="protein sequence ID" value="ENSPREP00000024460.1"/>
    <property type="gene ID" value="ENSPREG00000016526.1"/>
</dbReference>
<feature type="compositionally biased region" description="Basic and acidic residues" evidence="1">
    <location>
        <begin position="77"/>
        <end position="92"/>
    </location>
</feature>
<reference evidence="3" key="1">
    <citation type="submission" date="2013-11" db="EMBL/GenBank/DDBJ databases">
        <title>The genomic landscape of the Guanapo guppy.</title>
        <authorList>
            <person name="Kuenstner A."/>
            <person name="Dreyer C."/>
        </authorList>
    </citation>
    <scope>NUCLEOTIDE SEQUENCE</scope>
    <source>
        <strain evidence="3">Guanapo</strain>
    </source>
</reference>
<organism evidence="2 3">
    <name type="scientific">Poecilia reticulata</name>
    <name type="common">Guppy</name>
    <name type="synonym">Acanthophacelus reticulatus</name>
    <dbReference type="NCBI Taxonomy" id="8081"/>
    <lineage>
        <taxon>Eukaryota</taxon>
        <taxon>Metazoa</taxon>
        <taxon>Chordata</taxon>
        <taxon>Craniata</taxon>
        <taxon>Vertebrata</taxon>
        <taxon>Euteleostomi</taxon>
        <taxon>Actinopterygii</taxon>
        <taxon>Neopterygii</taxon>
        <taxon>Teleostei</taxon>
        <taxon>Neoteleostei</taxon>
        <taxon>Acanthomorphata</taxon>
        <taxon>Ovalentaria</taxon>
        <taxon>Atherinomorphae</taxon>
        <taxon>Cyprinodontiformes</taxon>
        <taxon>Poeciliidae</taxon>
        <taxon>Poeciliinae</taxon>
        <taxon>Poecilia</taxon>
    </lineage>
</organism>
<feature type="compositionally biased region" description="Low complexity" evidence="1">
    <location>
        <begin position="36"/>
        <end position="51"/>
    </location>
</feature>
<evidence type="ECO:0000313" key="3">
    <source>
        <dbReference type="Proteomes" id="UP000242638"/>
    </source>
</evidence>
<dbReference type="STRING" id="8081.ENSPREP00000024460"/>
<dbReference type="Proteomes" id="UP000242638">
    <property type="component" value="Unassembled WGS sequence"/>
</dbReference>
<dbReference type="AlphaFoldDB" id="A0A3P9PRR6"/>
<protein>
    <submittedName>
        <fullName evidence="2">Uncharacterized protein</fullName>
    </submittedName>
</protein>